<keyword evidence="3 5" id="KW-0597">Phosphoprotein</keyword>
<dbReference type="SMART" id="SM00387">
    <property type="entry name" value="HATPase_c"/>
    <property type="match status" value="1"/>
</dbReference>
<dbReference type="InterPro" id="IPR005467">
    <property type="entry name" value="His_kinase_dom"/>
</dbReference>
<feature type="modified residue" description="4-aspartylphosphate" evidence="5">
    <location>
        <position position="355"/>
    </location>
</feature>
<evidence type="ECO:0000256" key="3">
    <source>
        <dbReference type="ARBA" id="ARBA00022553"/>
    </source>
</evidence>
<dbReference type="PANTHER" id="PTHR45339">
    <property type="entry name" value="HYBRID SIGNAL TRANSDUCTION HISTIDINE KINASE J"/>
    <property type="match status" value="1"/>
</dbReference>
<dbReference type="SUPFAM" id="SSF55874">
    <property type="entry name" value="ATPase domain of HSP90 chaperone/DNA topoisomerase II/histidine kinase"/>
    <property type="match status" value="1"/>
</dbReference>
<keyword evidence="8" id="KW-0808">Transferase</keyword>
<dbReference type="InterPro" id="IPR004358">
    <property type="entry name" value="Sig_transdc_His_kin-like_C"/>
</dbReference>
<keyword evidence="4" id="KW-0902">Two-component regulatory system</keyword>
<dbReference type="Gene3D" id="3.30.565.10">
    <property type="entry name" value="Histidine kinase-like ATPase, C-terminal domain"/>
    <property type="match status" value="1"/>
</dbReference>
<comment type="catalytic activity">
    <reaction evidence="1">
        <text>ATP + protein L-histidine = ADP + protein N-phospho-L-histidine.</text>
        <dbReference type="EC" id="2.7.13.3"/>
    </reaction>
</comment>
<name>A0A0P1E3F4_9RHOB</name>
<dbReference type="EMBL" id="CYPS01000028">
    <property type="protein sequence ID" value="CUH42816.1"/>
    <property type="molecule type" value="Genomic_DNA"/>
</dbReference>
<dbReference type="Pfam" id="PF00072">
    <property type="entry name" value="Response_reg"/>
    <property type="match status" value="2"/>
</dbReference>
<dbReference type="FunFam" id="3.30.565.10:FF:000010">
    <property type="entry name" value="Sensor histidine kinase RcsC"/>
    <property type="match status" value="1"/>
</dbReference>
<feature type="domain" description="Response regulatory" evidence="7">
    <location>
        <begin position="306"/>
        <end position="424"/>
    </location>
</feature>
<gene>
    <name evidence="8" type="primary">barA_1</name>
    <name evidence="8" type="ORF">RUM4293_01705</name>
</gene>
<dbReference type="CDD" id="cd17546">
    <property type="entry name" value="REC_hyHK_CKI1_RcsC-like"/>
    <property type="match status" value="1"/>
</dbReference>
<sequence>MLLQPSVREKGLSLLVDYDLFLPTLFVGDPGRIRQVLTNLVGNAVKFTSEGHVLIRVTGVPNPDTQSCDVHVAIENTGIGIDEDKIGHIFGEFNQVEDERNRAFEGTGLGLAITKRLITLMGGAIWVDSEPGQGSCFGFRVSLPTAEGPQPAPPDLDGRLRHVMIVEDLAANCAILSKQLGRLGVQVTVCTSGREALTALDHSVDLLLCDHDLPDMDGLELAVLLKDRGWGALPIVVMSANPGVIHAHPARHLIEGVLQKPIPRAELYARLKALGHPQGVESLSETAPINQAPNQPACEGTQRIMRVLAAEDNRTNQLILKKMVKDLNIDLRFAGNGIEAVQAYQEFDPDLIFMDISMPKMDGKQATAEIRRREIETGRHVPIVALTAHAMAGDDQGILSAGLDHYLTKPLQKQTIHQMVLNHRPDDCCPVVAEEIRAD</sequence>
<proteinExistence type="predicted"/>
<evidence type="ECO:0000313" key="9">
    <source>
        <dbReference type="Proteomes" id="UP000050786"/>
    </source>
</evidence>
<reference evidence="9" key="1">
    <citation type="submission" date="2015-09" db="EMBL/GenBank/DDBJ databases">
        <authorList>
            <person name="Rodrigo-Torres L."/>
            <person name="Arahal D.R."/>
        </authorList>
    </citation>
    <scope>NUCLEOTIDE SEQUENCE [LARGE SCALE GENOMIC DNA]</scope>
    <source>
        <strain evidence="9">CECT 4293</strain>
    </source>
</reference>
<protein>
    <recommendedName>
        <fullName evidence="2">histidine kinase</fullName>
        <ecNumber evidence="2">2.7.13.3</ecNumber>
    </recommendedName>
</protein>
<organism evidence="8 9">
    <name type="scientific">Ruegeria atlantica</name>
    <dbReference type="NCBI Taxonomy" id="81569"/>
    <lineage>
        <taxon>Bacteria</taxon>
        <taxon>Pseudomonadati</taxon>
        <taxon>Pseudomonadota</taxon>
        <taxon>Alphaproteobacteria</taxon>
        <taxon>Rhodobacterales</taxon>
        <taxon>Roseobacteraceae</taxon>
        <taxon>Ruegeria</taxon>
    </lineage>
</organism>
<dbReference type="GO" id="GO:0004673">
    <property type="term" value="F:protein histidine kinase activity"/>
    <property type="evidence" value="ECO:0007669"/>
    <property type="project" value="UniProtKB-EC"/>
</dbReference>
<feature type="modified residue" description="4-aspartylphosphate" evidence="5">
    <location>
        <position position="210"/>
    </location>
</feature>
<evidence type="ECO:0000256" key="2">
    <source>
        <dbReference type="ARBA" id="ARBA00012438"/>
    </source>
</evidence>
<evidence type="ECO:0000256" key="4">
    <source>
        <dbReference type="ARBA" id="ARBA00023012"/>
    </source>
</evidence>
<dbReference type="AlphaFoldDB" id="A0A0P1E3F4"/>
<dbReference type="GO" id="GO:0000160">
    <property type="term" value="P:phosphorelay signal transduction system"/>
    <property type="evidence" value="ECO:0007669"/>
    <property type="project" value="UniProtKB-KW"/>
</dbReference>
<feature type="domain" description="Histidine kinase" evidence="6">
    <location>
        <begin position="1"/>
        <end position="145"/>
    </location>
</feature>
<accession>A0A0P1E3F4</accession>
<dbReference type="Proteomes" id="UP000050786">
    <property type="component" value="Unassembled WGS sequence"/>
</dbReference>
<evidence type="ECO:0000259" key="6">
    <source>
        <dbReference type="PROSITE" id="PS50109"/>
    </source>
</evidence>
<keyword evidence="8" id="KW-0418">Kinase</keyword>
<dbReference type="SMART" id="SM00448">
    <property type="entry name" value="REC"/>
    <property type="match status" value="2"/>
</dbReference>
<dbReference type="Pfam" id="PF02518">
    <property type="entry name" value="HATPase_c"/>
    <property type="match status" value="1"/>
</dbReference>
<dbReference type="EC" id="2.7.13.3" evidence="2"/>
<evidence type="ECO:0000256" key="5">
    <source>
        <dbReference type="PROSITE-ProRule" id="PRU00169"/>
    </source>
</evidence>
<dbReference type="InterPro" id="IPR001789">
    <property type="entry name" value="Sig_transdc_resp-reg_receiver"/>
</dbReference>
<dbReference type="InterPro" id="IPR011006">
    <property type="entry name" value="CheY-like_superfamily"/>
</dbReference>
<dbReference type="InterPro" id="IPR036890">
    <property type="entry name" value="HATPase_C_sf"/>
</dbReference>
<dbReference type="PRINTS" id="PR00344">
    <property type="entry name" value="BCTRLSENSOR"/>
</dbReference>
<dbReference type="Gene3D" id="3.40.50.2300">
    <property type="match status" value="2"/>
</dbReference>
<keyword evidence="9" id="KW-1185">Reference proteome</keyword>
<dbReference type="CDD" id="cd16922">
    <property type="entry name" value="HATPase_EvgS-ArcB-TorS-like"/>
    <property type="match status" value="1"/>
</dbReference>
<dbReference type="SUPFAM" id="SSF52172">
    <property type="entry name" value="CheY-like"/>
    <property type="match status" value="2"/>
</dbReference>
<dbReference type="PROSITE" id="PS50109">
    <property type="entry name" value="HIS_KIN"/>
    <property type="match status" value="1"/>
</dbReference>
<dbReference type="CDD" id="cd00156">
    <property type="entry name" value="REC"/>
    <property type="match status" value="1"/>
</dbReference>
<dbReference type="PANTHER" id="PTHR45339:SF5">
    <property type="entry name" value="HISTIDINE KINASE"/>
    <property type="match status" value="1"/>
</dbReference>
<dbReference type="InterPro" id="IPR003594">
    <property type="entry name" value="HATPase_dom"/>
</dbReference>
<evidence type="ECO:0000313" key="8">
    <source>
        <dbReference type="EMBL" id="CUH42816.1"/>
    </source>
</evidence>
<feature type="domain" description="Response regulatory" evidence="7">
    <location>
        <begin position="162"/>
        <end position="275"/>
    </location>
</feature>
<dbReference type="PROSITE" id="PS50110">
    <property type="entry name" value="RESPONSE_REGULATORY"/>
    <property type="match status" value="2"/>
</dbReference>
<evidence type="ECO:0000259" key="7">
    <source>
        <dbReference type="PROSITE" id="PS50110"/>
    </source>
</evidence>
<evidence type="ECO:0000256" key="1">
    <source>
        <dbReference type="ARBA" id="ARBA00000085"/>
    </source>
</evidence>